<dbReference type="Proteomes" id="UP000317494">
    <property type="component" value="Unassembled WGS sequence"/>
</dbReference>
<dbReference type="PANTHER" id="PTHR15735">
    <property type="entry name" value="FCH AND DOUBLE SH3 DOMAINS PROTEIN"/>
    <property type="match status" value="1"/>
</dbReference>
<dbReference type="Pfam" id="PF00018">
    <property type="entry name" value="SH3_1"/>
    <property type="match status" value="2"/>
</dbReference>
<evidence type="ECO:0000256" key="4">
    <source>
        <dbReference type="PROSITE-ProRule" id="PRU01077"/>
    </source>
</evidence>
<evidence type="ECO:0000313" key="7">
    <source>
        <dbReference type="EMBL" id="TPX54432.1"/>
    </source>
</evidence>
<evidence type="ECO:0008006" key="9">
    <source>
        <dbReference type="Google" id="ProtNLM"/>
    </source>
</evidence>
<evidence type="ECO:0000256" key="2">
    <source>
        <dbReference type="ARBA" id="ARBA00023054"/>
    </source>
</evidence>
<dbReference type="AlphaFoldDB" id="A0A507DT39"/>
<dbReference type="InterPro" id="IPR031160">
    <property type="entry name" value="F_BAR_dom"/>
</dbReference>
<evidence type="ECO:0000256" key="3">
    <source>
        <dbReference type="PROSITE-ProRule" id="PRU00192"/>
    </source>
</evidence>
<keyword evidence="2 4" id="KW-0175">Coiled coil</keyword>
<keyword evidence="8" id="KW-1185">Reference proteome</keyword>
<dbReference type="STRING" id="286115.A0A507DT39"/>
<proteinExistence type="predicted"/>
<dbReference type="CDD" id="cd00174">
    <property type="entry name" value="SH3"/>
    <property type="match status" value="2"/>
</dbReference>
<comment type="caution">
    <text evidence="7">The sequence shown here is derived from an EMBL/GenBank/DDBJ whole genome shotgun (WGS) entry which is preliminary data.</text>
</comment>
<dbReference type="PANTHER" id="PTHR15735:SF21">
    <property type="entry name" value="PROTEIN NERVOUS WRECK"/>
    <property type="match status" value="1"/>
</dbReference>
<dbReference type="PRINTS" id="PR00452">
    <property type="entry name" value="SH3DOMAIN"/>
</dbReference>
<dbReference type="Pfam" id="PF00611">
    <property type="entry name" value="FCH"/>
    <property type="match status" value="1"/>
</dbReference>
<dbReference type="GO" id="GO:0030864">
    <property type="term" value="C:cortical actin cytoskeleton"/>
    <property type="evidence" value="ECO:0007669"/>
    <property type="project" value="UniProtKB-ARBA"/>
</dbReference>
<dbReference type="InterPro" id="IPR036028">
    <property type="entry name" value="SH3-like_dom_sf"/>
</dbReference>
<dbReference type="PROSITE" id="PS50002">
    <property type="entry name" value="SH3"/>
    <property type="match status" value="4"/>
</dbReference>
<dbReference type="VEuPathDB" id="FungiDB:SeMB42_g00257"/>
<dbReference type="GO" id="GO:0030833">
    <property type="term" value="P:regulation of actin filament polymerization"/>
    <property type="evidence" value="ECO:0007669"/>
    <property type="project" value="TreeGrafter"/>
</dbReference>
<gene>
    <name evidence="7" type="ORF">SeMB42_g00257</name>
</gene>
<dbReference type="Gene3D" id="6.10.140.470">
    <property type="match status" value="1"/>
</dbReference>
<evidence type="ECO:0000313" key="8">
    <source>
        <dbReference type="Proteomes" id="UP000317494"/>
    </source>
</evidence>
<feature type="domain" description="SH3" evidence="5">
    <location>
        <begin position="721"/>
        <end position="782"/>
    </location>
</feature>
<dbReference type="SMART" id="SM00055">
    <property type="entry name" value="FCH"/>
    <property type="match status" value="1"/>
</dbReference>
<dbReference type="PROSITE" id="PS51741">
    <property type="entry name" value="F_BAR"/>
    <property type="match status" value="1"/>
</dbReference>
<feature type="domain" description="SH3" evidence="5">
    <location>
        <begin position="819"/>
        <end position="881"/>
    </location>
</feature>
<dbReference type="GO" id="GO:0030036">
    <property type="term" value="P:actin cytoskeleton organization"/>
    <property type="evidence" value="ECO:0007669"/>
    <property type="project" value="UniProtKB-ARBA"/>
</dbReference>
<keyword evidence="1 3" id="KW-0728">SH3 domain</keyword>
<evidence type="ECO:0000259" key="6">
    <source>
        <dbReference type="PROSITE" id="PS51741"/>
    </source>
</evidence>
<organism evidence="7 8">
    <name type="scientific">Synchytrium endobioticum</name>
    <dbReference type="NCBI Taxonomy" id="286115"/>
    <lineage>
        <taxon>Eukaryota</taxon>
        <taxon>Fungi</taxon>
        <taxon>Fungi incertae sedis</taxon>
        <taxon>Chytridiomycota</taxon>
        <taxon>Chytridiomycota incertae sedis</taxon>
        <taxon>Chytridiomycetes</taxon>
        <taxon>Synchytriales</taxon>
        <taxon>Synchytriaceae</taxon>
        <taxon>Synchytrium</taxon>
    </lineage>
</organism>
<dbReference type="InterPro" id="IPR027267">
    <property type="entry name" value="AH/BAR_dom_sf"/>
</dbReference>
<dbReference type="SMART" id="SM00326">
    <property type="entry name" value="SH3"/>
    <property type="match status" value="4"/>
</dbReference>
<dbReference type="Pfam" id="PF25610">
    <property type="entry name" value="HR1_TOCA"/>
    <property type="match status" value="1"/>
</dbReference>
<dbReference type="Gene3D" id="2.30.30.40">
    <property type="entry name" value="SH3 Domains"/>
    <property type="match status" value="4"/>
</dbReference>
<dbReference type="InterPro" id="IPR001060">
    <property type="entry name" value="FCH_dom"/>
</dbReference>
<feature type="domain" description="F-BAR" evidence="6">
    <location>
        <begin position="1"/>
        <end position="339"/>
    </location>
</feature>
<feature type="domain" description="SH3" evidence="5">
    <location>
        <begin position="486"/>
        <end position="545"/>
    </location>
</feature>
<sequence length="882" mass="96440">MDRKTDLHTTIKSLRTQHIAQIVKLQLKSDADLELLENVRDYMKKRAEIEQDYFSRLERLSKQFTQKKYRKLQTRTGERTSIDIDASPSGMASSVATNLATECDDNISVITALSTNTLGTGPAKKGDRLPASVAFNAFHTMIVESEKQAKERGQIADKILTDVVEVIRDFNKDKLLATKKNLDFASKYHHGLALSYEELDKTKAAYDKTARDADIAKKKYDDLAKRPNSALTSLKNMMKGTDTEERLEKLKGKWKNQLRRLADARNEYLVVLEGLNAQQSQYYNADLPSLMKKLDGTFYQTFGKALTTFLNLEESYATTLTQSCQTTHSSVQKINRDKENENFLKEFHPVFVPDPKEFKFEASSNDAGYDVCVDDVTRVVLGQRLSGMLTRENGVKMELEKREKELGGIVQMAQVYTENPSFGNAATPLESKLELESSIDLLRSEHTKLKAQIELLNGLGVEALIPTVEALIPAVSTASLFVGGSSGTPVGVVLHDYQAQASGELTVRAEDNVLVLSSELEGWVRIQKGNEVGMVPFNTVKVGNGPGDSVKQAADVGELCGPQGTEGLRASQQGLMNEAGGSGGNAGSTGNVAAAEMGLGPGPNSRLLRARYDFKGQDETELAFVVGDVIEIIEITDVNSDAWWEGRVVASGRTGTFPVVFTAGWEAVAAATSPASLKREGATRANSETVTSIQLLSDNNNNNNNNNNGDGACTRELIANAPVQKAKALFSYEATCVGELCMEVGDVVTILCKNTGSEAWWEGEGPHGRGQFPVNYVELVDEDGLAMHQISSSVSRPDEWHDSDELVSAECVKHDLVVSSTRKARALYRFEGNAGELTFQVGDLVSVIDSSNTDWWEGFRESDGPSGKGAFPAAYVEMLPLD</sequence>
<feature type="domain" description="SH3" evidence="5">
    <location>
        <begin position="603"/>
        <end position="667"/>
    </location>
</feature>
<evidence type="ECO:0000259" key="5">
    <source>
        <dbReference type="PROSITE" id="PS50002"/>
    </source>
</evidence>
<dbReference type="InterPro" id="IPR057870">
    <property type="entry name" value="HR1_TOCA"/>
</dbReference>
<dbReference type="InterPro" id="IPR001452">
    <property type="entry name" value="SH3_domain"/>
</dbReference>
<evidence type="ECO:0000256" key="1">
    <source>
        <dbReference type="ARBA" id="ARBA00022443"/>
    </source>
</evidence>
<dbReference type="SUPFAM" id="SSF103657">
    <property type="entry name" value="BAR/IMD domain-like"/>
    <property type="match status" value="1"/>
</dbReference>
<dbReference type="EMBL" id="QEAN01000005">
    <property type="protein sequence ID" value="TPX54432.1"/>
    <property type="molecule type" value="Genomic_DNA"/>
</dbReference>
<reference evidence="7 8" key="1">
    <citation type="journal article" date="2019" name="Sci. Rep.">
        <title>Comparative genomics of chytrid fungi reveal insights into the obligate biotrophic and pathogenic lifestyle of Synchytrium endobioticum.</title>
        <authorList>
            <person name="van de Vossenberg B.T.L.H."/>
            <person name="Warris S."/>
            <person name="Nguyen H.D.T."/>
            <person name="van Gent-Pelzer M.P.E."/>
            <person name="Joly D.L."/>
            <person name="van de Geest H.C."/>
            <person name="Bonants P.J.M."/>
            <person name="Smith D.S."/>
            <person name="Levesque C.A."/>
            <person name="van der Lee T.A.J."/>
        </authorList>
    </citation>
    <scope>NUCLEOTIDE SEQUENCE [LARGE SCALE GENOMIC DNA]</scope>
    <source>
        <strain evidence="7 8">MB42</strain>
    </source>
</reference>
<dbReference type="Pfam" id="PF14604">
    <property type="entry name" value="SH3_9"/>
    <property type="match status" value="2"/>
</dbReference>
<accession>A0A507DT39</accession>
<dbReference type="Gene3D" id="1.20.1270.60">
    <property type="entry name" value="Arfaptin homology (AH) domain/BAR domain"/>
    <property type="match status" value="1"/>
</dbReference>
<dbReference type="SUPFAM" id="SSF50044">
    <property type="entry name" value="SH3-domain"/>
    <property type="match status" value="4"/>
</dbReference>
<protein>
    <recommendedName>
        <fullName evidence="9">SH3 domain-containing protein</fullName>
    </recommendedName>
</protein>
<name>A0A507DT39_9FUNG</name>